<protein>
    <submittedName>
        <fullName evidence="1">Uncharacterized protein</fullName>
    </submittedName>
</protein>
<dbReference type="Proteomes" id="UP000019148">
    <property type="component" value="Unassembled WGS sequence"/>
</dbReference>
<evidence type="ECO:0000313" key="1">
    <source>
        <dbReference type="EMBL" id="ETZ17553.1"/>
    </source>
</evidence>
<dbReference type="RefSeq" id="WP_155806544.1">
    <property type="nucleotide sequence ID" value="NZ_AZIT01000032.1"/>
</dbReference>
<accession>W6TGP6</accession>
<evidence type="ECO:0000313" key="2">
    <source>
        <dbReference type="Proteomes" id="UP000019148"/>
    </source>
</evidence>
<organism evidence="1 2">
    <name type="scientific">Borrelia duttonii CR2A</name>
    <dbReference type="NCBI Taxonomy" id="1432657"/>
    <lineage>
        <taxon>Bacteria</taxon>
        <taxon>Pseudomonadati</taxon>
        <taxon>Spirochaetota</taxon>
        <taxon>Spirochaetia</taxon>
        <taxon>Spirochaetales</taxon>
        <taxon>Borreliaceae</taxon>
        <taxon>Borrelia</taxon>
    </lineage>
</organism>
<dbReference type="EMBL" id="AZIT01000032">
    <property type="protein sequence ID" value="ETZ17553.1"/>
    <property type="molecule type" value="Genomic_DNA"/>
</dbReference>
<dbReference type="PATRIC" id="fig|1432657.3.peg.1467"/>
<gene>
    <name evidence="1" type="ORF">BDCR2A_01522</name>
</gene>
<sequence>MRFGKGKGSVAYYVQNMELMPTHKDAILEHLIQLMQDNLKYKIIILDFDLDESFDNESENINFKTTKFITAKIVKD</sequence>
<name>W6TGP6_9SPIR</name>
<dbReference type="AlphaFoldDB" id="W6TGP6"/>
<reference evidence="1 2" key="1">
    <citation type="submission" date="2013-12" db="EMBL/GenBank/DDBJ databases">
        <title>Comparative genomics of relapsing fever spirochetes.</title>
        <authorList>
            <person name="Schwan T.G."/>
            <person name="Raffel S.J."/>
            <person name="Porcella S.F."/>
        </authorList>
    </citation>
    <scope>NUCLEOTIDE SEQUENCE [LARGE SCALE GENOMIC DNA]</scope>
    <source>
        <strain evidence="1 2">CR2A</strain>
    </source>
</reference>
<proteinExistence type="predicted"/>
<comment type="caution">
    <text evidence="1">The sequence shown here is derived from an EMBL/GenBank/DDBJ whole genome shotgun (WGS) entry which is preliminary data.</text>
</comment>